<keyword evidence="10" id="KW-0967">Endosome</keyword>
<feature type="compositionally biased region" description="Basic and acidic residues" evidence="21">
    <location>
        <begin position="661"/>
        <end position="675"/>
    </location>
</feature>
<gene>
    <name evidence="24" type="primary">ATG15</name>
    <name evidence="24" type="ORF">LTR05_007692</name>
</gene>
<feature type="domain" description="Fungal lipase-type" evidence="23">
    <location>
        <begin position="272"/>
        <end position="314"/>
    </location>
</feature>
<evidence type="ECO:0000256" key="8">
    <source>
        <dbReference type="ARBA" id="ARBA00019241"/>
    </source>
</evidence>
<comment type="subunit">
    <text evidence="5">Binds to both phosphatidylinositol (PI) and phosphatidylinositol 3,5-bisphosphate (PIP2).</text>
</comment>
<dbReference type="InterPro" id="IPR050805">
    <property type="entry name" value="ATG15_Lipase"/>
</dbReference>
<evidence type="ECO:0000256" key="18">
    <source>
        <dbReference type="ARBA" id="ARBA00023180"/>
    </source>
</evidence>
<keyword evidence="13" id="KW-0735">Signal-anchor</keyword>
<evidence type="ECO:0000256" key="11">
    <source>
        <dbReference type="ARBA" id="ARBA00022801"/>
    </source>
</evidence>
<dbReference type="InterPro" id="IPR029058">
    <property type="entry name" value="AB_hydrolase_fold"/>
</dbReference>
<dbReference type="GO" id="GO:0004620">
    <property type="term" value="F:phospholipase activity"/>
    <property type="evidence" value="ECO:0007669"/>
    <property type="project" value="TreeGrafter"/>
</dbReference>
<evidence type="ECO:0000256" key="20">
    <source>
        <dbReference type="ARBA" id="ARBA00029828"/>
    </source>
</evidence>
<evidence type="ECO:0000256" key="13">
    <source>
        <dbReference type="ARBA" id="ARBA00022968"/>
    </source>
</evidence>
<keyword evidence="17" id="KW-0472">Membrane</keyword>
<dbReference type="FunFam" id="3.40.50.1820:FF:000129">
    <property type="entry name" value="Autophagy related lipase Atg15, putative"/>
    <property type="match status" value="1"/>
</dbReference>
<feature type="region of interest" description="Disordered" evidence="21">
    <location>
        <begin position="593"/>
        <end position="617"/>
    </location>
</feature>
<keyword evidence="14" id="KW-1133">Transmembrane helix</keyword>
<evidence type="ECO:0000256" key="17">
    <source>
        <dbReference type="ARBA" id="ARBA00023136"/>
    </source>
</evidence>
<dbReference type="AlphaFoldDB" id="A0AAN7SU78"/>
<evidence type="ECO:0000256" key="4">
    <source>
        <dbReference type="ARBA" id="ARBA00010701"/>
    </source>
</evidence>
<dbReference type="PANTHER" id="PTHR47175">
    <property type="entry name" value="LIPASE ATG15-RELATED"/>
    <property type="match status" value="1"/>
</dbReference>
<evidence type="ECO:0000313" key="24">
    <source>
        <dbReference type="EMBL" id="KAK5081561.1"/>
    </source>
</evidence>
<name>A0AAN7SU78_9EURO</name>
<comment type="caution">
    <text evidence="24">The sequence shown here is derived from an EMBL/GenBank/DDBJ whole genome shotgun (WGS) entry which is preliminary data.</text>
</comment>
<keyword evidence="9" id="KW-0812">Transmembrane</keyword>
<evidence type="ECO:0000256" key="14">
    <source>
        <dbReference type="ARBA" id="ARBA00022989"/>
    </source>
</evidence>
<keyword evidence="18" id="KW-0325">Glycoprotein</keyword>
<keyword evidence="11 24" id="KW-0378">Hydrolase</keyword>
<dbReference type="CDD" id="cd00519">
    <property type="entry name" value="Lipase_3"/>
    <property type="match status" value="1"/>
</dbReference>
<dbReference type="EC" id="3.1.1.3" evidence="6"/>
<feature type="chain" id="PRO_5042883954" description="Putative lipase ATG15" evidence="22">
    <location>
        <begin position="34"/>
        <end position="675"/>
    </location>
</feature>
<accession>A0AAN7SU78</accession>
<dbReference type="GO" id="GO:0046461">
    <property type="term" value="P:neutral lipid catabolic process"/>
    <property type="evidence" value="ECO:0007669"/>
    <property type="project" value="TreeGrafter"/>
</dbReference>
<evidence type="ECO:0000256" key="15">
    <source>
        <dbReference type="ARBA" id="ARBA00023006"/>
    </source>
</evidence>
<evidence type="ECO:0000256" key="10">
    <source>
        <dbReference type="ARBA" id="ARBA00022753"/>
    </source>
</evidence>
<evidence type="ECO:0000256" key="22">
    <source>
        <dbReference type="SAM" id="SignalP"/>
    </source>
</evidence>
<dbReference type="Gene3D" id="3.40.50.1820">
    <property type="entry name" value="alpha/beta hydrolase"/>
    <property type="match status" value="1"/>
</dbReference>
<comment type="similarity">
    <text evidence="4">Belongs to the AB hydrolase superfamily. Lipase family.</text>
</comment>
<evidence type="ECO:0000256" key="2">
    <source>
        <dbReference type="ARBA" id="ARBA00004270"/>
    </source>
</evidence>
<dbReference type="GO" id="GO:0034727">
    <property type="term" value="P:piecemeal microautophagy of the nucleus"/>
    <property type="evidence" value="ECO:0007669"/>
    <property type="project" value="TreeGrafter"/>
</dbReference>
<dbReference type="GO" id="GO:0032585">
    <property type="term" value="C:multivesicular body membrane"/>
    <property type="evidence" value="ECO:0007669"/>
    <property type="project" value="UniProtKB-SubCell"/>
</dbReference>
<keyword evidence="15" id="KW-0072">Autophagy</keyword>
<evidence type="ECO:0000256" key="1">
    <source>
        <dbReference type="ARBA" id="ARBA00001024"/>
    </source>
</evidence>
<evidence type="ECO:0000256" key="21">
    <source>
        <dbReference type="SAM" id="MobiDB-lite"/>
    </source>
</evidence>
<comment type="catalytic activity">
    <reaction evidence="1">
        <text>a triacylglycerol + H2O = a diacylglycerol + a fatty acid + H(+)</text>
        <dbReference type="Rhea" id="RHEA:12044"/>
        <dbReference type="ChEBI" id="CHEBI:15377"/>
        <dbReference type="ChEBI" id="CHEBI:15378"/>
        <dbReference type="ChEBI" id="CHEBI:17855"/>
        <dbReference type="ChEBI" id="CHEBI:18035"/>
        <dbReference type="ChEBI" id="CHEBI:28868"/>
        <dbReference type="EC" id="3.1.1.3"/>
    </reaction>
</comment>
<comment type="subcellular location">
    <subcellularLocation>
        <location evidence="3">Endosome</location>
        <location evidence="3">Multivesicular body membrane</location>
        <topology evidence="3">Single-pass type II membrane protein</topology>
    </subcellularLocation>
    <subcellularLocation>
        <location evidence="2">Prevacuolar compartment membrane</location>
        <topology evidence="2">Single-pass type II membrane protein</topology>
    </subcellularLocation>
</comment>
<protein>
    <recommendedName>
        <fullName evidence="7">Putative lipase ATG15</fullName>
        <ecNumber evidence="6">3.1.1.3</ecNumber>
    </recommendedName>
    <alternativeName>
        <fullName evidence="20">Autophagy-related protein 15</fullName>
    </alternativeName>
    <alternativeName>
        <fullName evidence="8">Putative lipase atg15</fullName>
    </alternativeName>
</protein>
<evidence type="ECO:0000256" key="12">
    <source>
        <dbReference type="ARBA" id="ARBA00022963"/>
    </source>
</evidence>
<dbReference type="Proteomes" id="UP001309876">
    <property type="component" value="Unassembled WGS sequence"/>
</dbReference>
<feature type="region of interest" description="Disordered" evidence="21">
    <location>
        <begin position="656"/>
        <end position="675"/>
    </location>
</feature>
<evidence type="ECO:0000259" key="23">
    <source>
        <dbReference type="Pfam" id="PF01764"/>
    </source>
</evidence>
<dbReference type="GO" id="GO:0034496">
    <property type="term" value="P:multivesicular body membrane disassembly"/>
    <property type="evidence" value="ECO:0007669"/>
    <property type="project" value="TreeGrafter"/>
</dbReference>
<proteinExistence type="inferred from homology"/>
<evidence type="ECO:0000256" key="6">
    <source>
        <dbReference type="ARBA" id="ARBA00013279"/>
    </source>
</evidence>
<evidence type="ECO:0000256" key="19">
    <source>
        <dbReference type="ARBA" id="ARBA00024663"/>
    </source>
</evidence>
<evidence type="ECO:0000256" key="9">
    <source>
        <dbReference type="ARBA" id="ARBA00022692"/>
    </source>
</evidence>
<dbReference type="InterPro" id="IPR002921">
    <property type="entry name" value="Fungal_lipase-type"/>
</dbReference>
<evidence type="ECO:0000256" key="16">
    <source>
        <dbReference type="ARBA" id="ARBA00023098"/>
    </source>
</evidence>
<evidence type="ECO:0000256" key="3">
    <source>
        <dbReference type="ARBA" id="ARBA00004343"/>
    </source>
</evidence>
<sequence length="675" mass="73545">MPDRDGRLQCSSSKRVTARSLLSVFLLFSATDAIQLPQLPSSNPVPTGSHSFTLRHIFHRGTYQHPDLHKRLDIPPTDQLAFAYSDDVSDYTTPPPRLQVQSDHYQIERLVDRDWASVEKHLDYAGITGVPAPLDTSYWTMDDVPGPDTTDKETVINLAYMAANSYVPDVNDGEWSNVSMGYNHSTPFGWEGDGLRGHIFADENNKTIIVGLKGTSPAVFDGDGTTTRDKLNDNLFFSCCCAQGGQYFWRQVCDCQTGTYSCNSTCLVKALKSKTRYYQASIDLYNNVTELYPDSNVWIVGHSLGGAVSSLLGLTFGLPVVTFEAPGDDLAAKRLGLPVPPRGLQGPDPPNRGKYTGARHFGHTADPVFMGTCNGATATCTLGGYAMESQCHTGLQCVYDTVNDYGWRAGIGYHKIHNVIDSVIKKYKELPRCEADNECRDCFNWKYYESNGTEGTTTTKTATTTKATYTRTSTCKTPGWWGCLDGSTTSSHPVVTTTYTTTTCLTPGWFGCNESANLTVTTTTAAPTTTSSTTGSILPTTTCKPGWFGGHCESTTITRTPRSTPTQTSSDTETCKTSGLFFGCWDDPDEHKPSASSFSSHSSKFRTITPPPATTATATRTHTIIPSTTSTRIPKGRKCKHPAFFGLICLDSSSATYETDDGSRQDEAGDHASEL</sequence>
<evidence type="ECO:0000256" key="7">
    <source>
        <dbReference type="ARBA" id="ARBA00018542"/>
    </source>
</evidence>
<dbReference type="Pfam" id="PF01764">
    <property type="entry name" value="Lipase_3"/>
    <property type="match status" value="1"/>
</dbReference>
<dbReference type="EMBL" id="JAVRRJ010000009">
    <property type="protein sequence ID" value="KAK5081561.1"/>
    <property type="molecule type" value="Genomic_DNA"/>
</dbReference>
<keyword evidence="25" id="KW-1185">Reference proteome</keyword>
<evidence type="ECO:0000256" key="5">
    <source>
        <dbReference type="ARBA" id="ARBA00011137"/>
    </source>
</evidence>
<dbReference type="GO" id="GO:0005775">
    <property type="term" value="C:vacuolar lumen"/>
    <property type="evidence" value="ECO:0007669"/>
    <property type="project" value="TreeGrafter"/>
</dbReference>
<organism evidence="24 25">
    <name type="scientific">Lithohypha guttulata</name>
    <dbReference type="NCBI Taxonomy" id="1690604"/>
    <lineage>
        <taxon>Eukaryota</taxon>
        <taxon>Fungi</taxon>
        <taxon>Dikarya</taxon>
        <taxon>Ascomycota</taxon>
        <taxon>Pezizomycotina</taxon>
        <taxon>Eurotiomycetes</taxon>
        <taxon>Chaetothyriomycetidae</taxon>
        <taxon>Chaetothyriales</taxon>
        <taxon>Trichomeriaceae</taxon>
        <taxon>Lithohypha</taxon>
    </lineage>
</organism>
<keyword evidence="16" id="KW-0443">Lipid metabolism</keyword>
<dbReference type="GO" id="GO:0006660">
    <property type="term" value="P:phosphatidylserine catabolic process"/>
    <property type="evidence" value="ECO:0007669"/>
    <property type="project" value="TreeGrafter"/>
</dbReference>
<dbReference type="GO" id="GO:0004806">
    <property type="term" value="F:triacylglycerol lipase activity"/>
    <property type="evidence" value="ECO:0007669"/>
    <property type="project" value="UniProtKB-EC"/>
</dbReference>
<reference evidence="24 25" key="1">
    <citation type="submission" date="2023-08" db="EMBL/GenBank/DDBJ databases">
        <title>Black Yeasts Isolated from many extreme environments.</title>
        <authorList>
            <person name="Coleine C."/>
            <person name="Stajich J.E."/>
            <person name="Selbmann L."/>
        </authorList>
    </citation>
    <scope>NUCLEOTIDE SEQUENCE [LARGE SCALE GENOMIC DNA]</scope>
    <source>
        <strain evidence="24 25">CCFEE 5910</strain>
    </source>
</reference>
<dbReference type="SUPFAM" id="SSF53474">
    <property type="entry name" value="alpha/beta-Hydrolases"/>
    <property type="match status" value="1"/>
</dbReference>
<dbReference type="PANTHER" id="PTHR47175:SF2">
    <property type="entry name" value="LIPASE ATG15-RELATED"/>
    <property type="match status" value="1"/>
</dbReference>
<keyword evidence="12" id="KW-0442">Lipid degradation</keyword>
<comment type="function">
    <text evidence="19">Lipase which is essential for lysis of subvacuolar cytoplasm to vacuole targeted bodies and intravacuolar autophagic bodies. Involved in the lysis of intravacuolar multivesicular body (MVB) vesicles. The intravacuolar membrane disintegration by ATG15 is critical to life span extension.</text>
</comment>
<evidence type="ECO:0000313" key="25">
    <source>
        <dbReference type="Proteomes" id="UP001309876"/>
    </source>
</evidence>
<keyword evidence="22" id="KW-0732">Signal</keyword>
<feature type="signal peptide" evidence="22">
    <location>
        <begin position="1"/>
        <end position="33"/>
    </location>
</feature>